<accession>A0ABN6RRM4</accession>
<evidence type="ECO:0000259" key="3">
    <source>
        <dbReference type="PROSITE" id="PS51782"/>
    </source>
</evidence>
<sequence>MRPLSTLLLACTSLAAAVNVTVLPGDTVPRLAARYGVSPLDLLLANPGLQPSDLRAGLSVTLPPGAVGLPVPVPSPVAAPPPAVPAGEPVVSGGPVAPAGTTTWTVRRGDTLSAVARQHGLTLAGLLALNPQVDPGRLLMVGRVLVVPVGSTPAAGVAPEATPSLPSPLAASPATPPTSGVPGATSSASPAQVVSVVPPSPQEPVSPGSTPAFPVPPTPVVPAPGTEAAPRQELPVSGARLTSSFSPVHQGIDLAVPQGTPIYAVAAGVVVESYFDARSGWGWTVLLQHEGGLRTRYSHNSANVAQVGEQVQAGQLIARVGSTGHSTGPHVDYRVYAAGGAIDPLAPAPVPSAVRGCPATQLLPSPQLSPSSAWSPFP</sequence>
<geneLocation type="plasmid" evidence="4 5">
    <name>pDAETH-3</name>
</geneLocation>
<reference evidence="4" key="1">
    <citation type="submission" date="2022-07" db="EMBL/GenBank/DDBJ databases">
        <title>Complete Genome Sequence of the Radioresistant Bacterium Deinococcus aetherius ST0316, Isolated from the Air Dust collected in Lower Stratosphere above Japan.</title>
        <authorList>
            <person name="Satoh K."/>
            <person name="Hagiwara K."/>
            <person name="Katsumata K."/>
            <person name="Kubo A."/>
            <person name="Yokobori S."/>
            <person name="Yamagishi A."/>
            <person name="Oono Y."/>
            <person name="Narumi I."/>
        </authorList>
    </citation>
    <scope>NUCLEOTIDE SEQUENCE</scope>
    <source>
        <strain evidence="4">ST0316</strain>
        <plasmid evidence="4">pDAETH-3</plasmid>
    </source>
</reference>
<feature type="compositionally biased region" description="Low complexity" evidence="1">
    <location>
        <begin position="158"/>
        <end position="197"/>
    </location>
</feature>
<feature type="compositionally biased region" description="Pro residues" evidence="1">
    <location>
        <begin position="213"/>
        <end position="222"/>
    </location>
</feature>
<feature type="domain" description="LysM" evidence="3">
    <location>
        <begin position="18"/>
        <end position="62"/>
    </location>
</feature>
<feature type="domain" description="LysM" evidence="3">
    <location>
        <begin position="102"/>
        <end position="147"/>
    </location>
</feature>
<keyword evidence="2" id="KW-0732">Signal</keyword>
<dbReference type="InterPro" id="IPR036779">
    <property type="entry name" value="LysM_dom_sf"/>
</dbReference>
<dbReference type="SUPFAM" id="SSF51261">
    <property type="entry name" value="Duplicated hybrid motif"/>
    <property type="match status" value="1"/>
</dbReference>
<dbReference type="InterPro" id="IPR016047">
    <property type="entry name" value="M23ase_b-sheet_dom"/>
</dbReference>
<dbReference type="Gene3D" id="2.70.70.10">
    <property type="entry name" value="Glucose Permease (Domain IIA)"/>
    <property type="match status" value="1"/>
</dbReference>
<dbReference type="Pfam" id="PF01476">
    <property type="entry name" value="LysM"/>
    <property type="match status" value="2"/>
</dbReference>
<keyword evidence="4" id="KW-0614">Plasmid</keyword>
<gene>
    <name evidence="4" type="ORF">DAETH_45150</name>
</gene>
<name>A0ABN6RRM4_9DEIO</name>
<dbReference type="InterPro" id="IPR011055">
    <property type="entry name" value="Dup_hybrid_motif"/>
</dbReference>
<feature type="signal peptide" evidence="2">
    <location>
        <begin position="1"/>
        <end position="17"/>
    </location>
</feature>
<feature type="region of interest" description="Disordered" evidence="1">
    <location>
        <begin position="156"/>
        <end position="233"/>
    </location>
</feature>
<organism evidence="4 5">
    <name type="scientific">Deinococcus aetherius</name>
    <dbReference type="NCBI Taxonomy" id="200252"/>
    <lineage>
        <taxon>Bacteria</taxon>
        <taxon>Thermotogati</taxon>
        <taxon>Deinococcota</taxon>
        <taxon>Deinococci</taxon>
        <taxon>Deinococcales</taxon>
        <taxon>Deinococcaceae</taxon>
        <taxon>Deinococcus</taxon>
    </lineage>
</organism>
<dbReference type="PANTHER" id="PTHR21666:SF270">
    <property type="entry name" value="MUREIN HYDROLASE ACTIVATOR ENVC"/>
    <property type="match status" value="1"/>
</dbReference>
<dbReference type="PANTHER" id="PTHR21666">
    <property type="entry name" value="PEPTIDASE-RELATED"/>
    <property type="match status" value="1"/>
</dbReference>
<dbReference type="SUPFAM" id="SSF54106">
    <property type="entry name" value="LysM domain"/>
    <property type="match status" value="1"/>
</dbReference>
<evidence type="ECO:0000313" key="5">
    <source>
        <dbReference type="Proteomes" id="UP001064971"/>
    </source>
</evidence>
<dbReference type="Pfam" id="PF01551">
    <property type="entry name" value="Peptidase_M23"/>
    <property type="match status" value="1"/>
</dbReference>
<dbReference type="CDD" id="cd00118">
    <property type="entry name" value="LysM"/>
    <property type="match status" value="2"/>
</dbReference>
<evidence type="ECO:0000313" key="4">
    <source>
        <dbReference type="EMBL" id="BDP44546.1"/>
    </source>
</evidence>
<protein>
    <recommendedName>
        <fullName evidence="3">LysM domain-containing protein</fullName>
    </recommendedName>
</protein>
<keyword evidence="5" id="KW-1185">Reference proteome</keyword>
<dbReference type="RefSeq" id="WP_264778796.1">
    <property type="nucleotide sequence ID" value="NZ_AP026563.1"/>
</dbReference>
<dbReference type="CDD" id="cd12797">
    <property type="entry name" value="M23_peptidase"/>
    <property type="match status" value="1"/>
</dbReference>
<feature type="chain" id="PRO_5045705070" description="LysM domain-containing protein" evidence="2">
    <location>
        <begin position="18"/>
        <end position="378"/>
    </location>
</feature>
<dbReference type="SMART" id="SM00257">
    <property type="entry name" value="LysM"/>
    <property type="match status" value="2"/>
</dbReference>
<dbReference type="EMBL" id="AP026563">
    <property type="protein sequence ID" value="BDP44546.1"/>
    <property type="molecule type" value="Genomic_DNA"/>
</dbReference>
<evidence type="ECO:0000256" key="1">
    <source>
        <dbReference type="SAM" id="MobiDB-lite"/>
    </source>
</evidence>
<dbReference type="InterPro" id="IPR050570">
    <property type="entry name" value="Cell_wall_metabolism_enzyme"/>
</dbReference>
<proteinExistence type="predicted"/>
<dbReference type="Gene3D" id="3.10.350.10">
    <property type="entry name" value="LysM domain"/>
    <property type="match status" value="2"/>
</dbReference>
<dbReference type="InterPro" id="IPR018392">
    <property type="entry name" value="LysM"/>
</dbReference>
<evidence type="ECO:0000256" key="2">
    <source>
        <dbReference type="SAM" id="SignalP"/>
    </source>
</evidence>
<dbReference type="Proteomes" id="UP001064971">
    <property type="component" value="Plasmid pDAETH-3"/>
</dbReference>
<dbReference type="PROSITE" id="PS51782">
    <property type="entry name" value="LYSM"/>
    <property type="match status" value="2"/>
</dbReference>